<gene>
    <name evidence="1" type="ORF">PEVE_00037821</name>
</gene>
<name>A0ABN8MQD4_9CNID</name>
<comment type="caution">
    <text evidence="1">The sequence shown here is derived from an EMBL/GenBank/DDBJ whole genome shotgun (WGS) entry which is preliminary data.</text>
</comment>
<evidence type="ECO:0000313" key="2">
    <source>
        <dbReference type="Proteomes" id="UP001159427"/>
    </source>
</evidence>
<keyword evidence="2" id="KW-1185">Reference proteome</keyword>
<accession>A0ABN8MQD4</accession>
<dbReference type="EMBL" id="CALNXI010000629">
    <property type="protein sequence ID" value="CAH3030358.1"/>
    <property type="molecule type" value="Genomic_DNA"/>
</dbReference>
<evidence type="ECO:0000313" key="1">
    <source>
        <dbReference type="EMBL" id="CAH3030358.1"/>
    </source>
</evidence>
<organism evidence="1 2">
    <name type="scientific">Porites evermanni</name>
    <dbReference type="NCBI Taxonomy" id="104178"/>
    <lineage>
        <taxon>Eukaryota</taxon>
        <taxon>Metazoa</taxon>
        <taxon>Cnidaria</taxon>
        <taxon>Anthozoa</taxon>
        <taxon>Hexacorallia</taxon>
        <taxon>Scleractinia</taxon>
        <taxon>Fungiina</taxon>
        <taxon>Poritidae</taxon>
        <taxon>Porites</taxon>
    </lineage>
</organism>
<sequence length="139" mass="15658">MADDEDGGVERAKERCSLLKALKRTVNRLIITDTENNWGILEVQERIIDDIVRILRHGQRGKQVAAPEIIKSTEDGLQQALLEHSLSSYLLELASSREQLLFCYQVHLESTIDVNLLATDVVNPNLLSEITTILYSSRA</sequence>
<reference evidence="1 2" key="1">
    <citation type="submission" date="2022-05" db="EMBL/GenBank/DDBJ databases">
        <authorList>
            <consortium name="Genoscope - CEA"/>
            <person name="William W."/>
        </authorList>
    </citation>
    <scope>NUCLEOTIDE SEQUENCE [LARGE SCALE GENOMIC DNA]</scope>
</reference>
<dbReference type="Proteomes" id="UP001159427">
    <property type="component" value="Unassembled WGS sequence"/>
</dbReference>
<protein>
    <submittedName>
        <fullName evidence="1">Uncharacterized protein</fullName>
    </submittedName>
</protein>
<proteinExistence type="predicted"/>